<evidence type="ECO:0000256" key="1">
    <source>
        <dbReference type="SAM" id="MobiDB-lite"/>
    </source>
</evidence>
<protein>
    <submittedName>
        <fullName evidence="2">Uncharacterized protein</fullName>
    </submittedName>
</protein>
<proteinExistence type="predicted"/>
<name>A7A7G7_BIFAD</name>
<evidence type="ECO:0000313" key="2">
    <source>
        <dbReference type="EMBL" id="EDN82428.1"/>
    </source>
</evidence>
<feature type="region of interest" description="Disordered" evidence="1">
    <location>
        <begin position="20"/>
        <end position="39"/>
    </location>
</feature>
<reference evidence="2 3" key="1">
    <citation type="submission" date="2007-04" db="EMBL/GenBank/DDBJ databases">
        <authorList>
            <person name="Fulton L."/>
            <person name="Clifton S."/>
            <person name="Fulton B."/>
            <person name="Xu J."/>
            <person name="Minx P."/>
            <person name="Pepin K.H."/>
            <person name="Johnson M."/>
            <person name="Thiruvilangam P."/>
            <person name="Bhonagiri V."/>
            <person name="Nash W.E."/>
            <person name="Mardis E.R."/>
            <person name="Wilson R.K."/>
        </authorList>
    </citation>
    <scope>NUCLEOTIDE SEQUENCE [LARGE SCALE GENOMIC DNA]</scope>
    <source>
        <strain evidence="2 3">L2-32</strain>
    </source>
</reference>
<evidence type="ECO:0000313" key="3">
    <source>
        <dbReference type="Proteomes" id="UP000003773"/>
    </source>
</evidence>
<dbReference type="Proteomes" id="UP000003773">
    <property type="component" value="Unassembled WGS sequence"/>
</dbReference>
<dbReference type="AlphaFoldDB" id="A7A7G7"/>
<dbReference type="HOGENOM" id="CLU_3305415_0_0_11"/>
<reference evidence="2 3" key="2">
    <citation type="submission" date="2007-05" db="EMBL/GenBank/DDBJ databases">
        <title>Draft genome sequence of Bifidobacterium adolescentis (L2-32).</title>
        <authorList>
            <person name="Sudarsanam P."/>
            <person name="Ley R."/>
            <person name="Guruge J."/>
            <person name="Turnbaugh P.J."/>
            <person name="Mahowald M."/>
            <person name="Liep D."/>
            <person name="Gordon J."/>
        </authorList>
    </citation>
    <scope>NUCLEOTIDE SEQUENCE [LARGE SCALE GENOMIC DNA]</scope>
    <source>
        <strain evidence="2 3">L2-32</strain>
    </source>
</reference>
<organism evidence="2 3">
    <name type="scientific">Bifidobacterium adolescentis L2-32</name>
    <dbReference type="NCBI Taxonomy" id="411481"/>
    <lineage>
        <taxon>Bacteria</taxon>
        <taxon>Bacillati</taxon>
        <taxon>Actinomycetota</taxon>
        <taxon>Actinomycetes</taxon>
        <taxon>Bifidobacteriales</taxon>
        <taxon>Bifidobacteriaceae</taxon>
        <taxon>Bifidobacterium</taxon>
    </lineage>
</organism>
<gene>
    <name evidence="2" type="ORF">BIFADO_01806</name>
</gene>
<accession>A7A7G7</accession>
<dbReference type="EMBL" id="AAXD02000053">
    <property type="protein sequence ID" value="EDN82428.1"/>
    <property type="molecule type" value="Genomic_DNA"/>
</dbReference>
<sequence length="39" mass="4462">MFPSVFTDSTFKKREKAKKDFSHGEHSSVWSTAEWATAV</sequence>
<comment type="caution">
    <text evidence="2">The sequence shown here is derived from an EMBL/GenBank/DDBJ whole genome shotgun (WGS) entry which is preliminary data.</text>
</comment>